<comment type="caution">
    <text evidence="2">The sequence shown here is derived from an EMBL/GenBank/DDBJ whole genome shotgun (WGS) entry which is preliminary data.</text>
</comment>
<reference evidence="2 3" key="1">
    <citation type="submission" date="2017-09" db="EMBL/GenBank/DDBJ databases">
        <title>Bacterial strain isolated from the female urinary microbiota.</title>
        <authorList>
            <person name="Thomas-White K."/>
            <person name="Kumar N."/>
            <person name="Forster S."/>
            <person name="Putonti C."/>
            <person name="Lawley T."/>
            <person name="Wolfe A.J."/>
        </authorList>
    </citation>
    <scope>NUCLEOTIDE SEQUENCE [LARGE SCALE GENOMIC DNA]</scope>
    <source>
        <strain evidence="2 3">UMB1301</strain>
    </source>
</reference>
<dbReference type="AlphaFoldDB" id="A0A2N6VP46"/>
<dbReference type="OrthoDB" id="3389322at2"/>
<keyword evidence="1" id="KW-0472">Membrane</keyword>
<gene>
    <name evidence="2" type="ORF">CJ199_00470</name>
</gene>
<protein>
    <recommendedName>
        <fullName evidence="4">DUF4129 domain-containing protein</fullName>
    </recommendedName>
</protein>
<dbReference type="Proteomes" id="UP000235598">
    <property type="component" value="Unassembled WGS sequence"/>
</dbReference>
<dbReference type="RefSeq" id="WP_102237580.1">
    <property type="nucleotide sequence ID" value="NZ_BAAAIM010000007.1"/>
</dbReference>
<proteinExistence type="predicted"/>
<evidence type="ECO:0000256" key="1">
    <source>
        <dbReference type="SAM" id="Phobius"/>
    </source>
</evidence>
<evidence type="ECO:0008006" key="4">
    <source>
        <dbReference type="Google" id="ProtNLM"/>
    </source>
</evidence>
<dbReference type="EMBL" id="PNHK01000001">
    <property type="protein sequence ID" value="PMD05921.1"/>
    <property type="molecule type" value="Genomic_DNA"/>
</dbReference>
<name>A0A2N6VP46_9MICO</name>
<evidence type="ECO:0000313" key="2">
    <source>
        <dbReference type="EMBL" id="PMD05921.1"/>
    </source>
</evidence>
<organism evidence="2 3">
    <name type="scientific">Brevibacterium paucivorans</name>
    <dbReference type="NCBI Taxonomy" id="170994"/>
    <lineage>
        <taxon>Bacteria</taxon>
        <taxon>Bacillati</taxon>
        <taxon>Actinomycetota</taxon>
        <taxon>Actinomycetes</taxon>
        <taxon>Micrococcales</taxon>
        <taxon>Brevibacteriaceae</taxon>
        <taxon>Brevibacterium</taxon>
    </lineage>
</organism>
<accession>A0A2N6VP46</accession>
<keyword evidence="1" id="KW-1133">Transmembrane helix</keyword>
<keyword evidence="1" id="KW-0812">Transmembrane</keyword>
<evidence type="ECO:0000313" key="3">
    <source>
        <dbReference type="Proteomes" id="UP000235598"/>
    </source>
</evidence>
<feature type="transmembrane region" description="Helical" evidence="1">
    <location>
        <begin position="62"/>
        <end position="80"/>
    </location>
</feature>
<sequence>MIHALVFTLTPGRDEARRWAEKELSKPEYRDSDVSFFERIGRAIQRLFNDALDKAFDLNNPWFIIVFGLVIVGIIVFFVWRANRGTGDAFSPQLFDKTDAAGVENPDTYRKRAADAAAQEDWDTAVQEMVRASVAHLARTGAIELKASSTAHELTKTAATTYPHLEHDLSGASNLFDAVSFSTYHASQEDYAFTQTVDSKVRRVTKPSPEKVDA</sequence>